<evidence type="ECO:0000313" key="9">
    <source>
        <dbReference type="Proteomes" id="UP000274822"/>
    </source>
</evidence>
<dbReference type="GO" id="GO:0005680">
    <property type="term" value="C:anaphase-promoting complex"/>
    <property type="evidence" value="ECO:0007669"/>
    <property type="project" value="InterPro"/>
</dbReference>
<evidence type="ECO:0000256" key="1">
    <source>
        <dbReference type="ARBA" id="ARBA00022618"/>
    </source>
</evidence>
<dbReference type="Gene3D" id="1.25.40.10">
    <property type="entry name" value="Tetratricopeptide repeat domain"/>
    <property type="match status" value="2"/>
</dbReference>
<feature type="domain" description="Cdc23" evidence="7">
    <location>
        <begin position="7"/>
        <end position="283"/>
    </location>
</feature>
<dbReference type="EMBL" id="RBNJ01003120">
    <property type="protein sequence ID" value="RUS31263.1"/>
    <property type="molecule type" value="Genomic_DNA"/>
</dbReference>
<dbReference type="InterPro" id="IPR007192">
    <property type="entry name" value="APC8"/>
</dbReference>
<dbReference type="PANTHER" id="PTHR12558:SF10">
    <property type="entry name" value="CELL DIVISION CYCLE PROTEIN 23 HOMOLOG"/>
    <property type="match status" value="1"/>
</dbReference>
<dbReference type="GO" id="GO:0016567">
    <property type="term" value="P:protein ubiquitination"/>
    <property type="evidence" value="ECO:0007669"/>
    <property type="project" value="TreeGrafter"/>
</dbReference>
<dbReference type="SMART" id="SM00028">
    <property type="entry name" value="TPR"/>
    <property type="match status" value="4"/>
</dbReference>
<evidence type="ECO:0000256" key="6">
    <source>
        <dbReference type="ARBA" id="ARBA00023306"/>
    </source>
</evidence>
<dbReference type="SUPFAM" id="SSF48452">
    <property type="entry name" value="TPR-like"/>
    <property type="match status" value="1"/>
</dbReference>
<keyword evidence="1 8" id="KW-0132">Cell division</keyword>
<proteinExistence type="predicted"/>
<evidence type="ECO:0000256" key="3">
    <source>
        <dbReference type="ARBA" id="ARBA00022776"/>
    </source>
</evidence>
<dbReference type="GO" id="GO:0031145">
    <property type="term" value="P:anaphase-promoting complex-dependent catabolic process"/>
    <property type="evidence" value="ECO:0007669"/>
    <property type="project" value="TreeGrafter"/>
</dbReference>
<sequence length="509" mass="58129">MQPNIAEIKYLLRDAVVQCSERALYFGAKWYPRISNLPASLWLQYLTFFLSARAAEALSGIDNTLVTVTSLGTPIAGASHSYSVESPPPLTDLEYDKYLLAKTYFELKEFDRASHALIGCNESRSRFLRLYAKFLAGEKRKEEEAQNIMGPLDNSRAINRELDFILEELRPAFEAGELDAFCLFLYGIVCVKRNAKQLAVEVLVRSVNKYPYNWSAWLELASCISTQEMVVNITPGLPDNFMTKFFLAHVALELHQSPDAIQDPMRDLSLIFPNSSYIKSQRAMACYNLRDFDEAEVIFDELRESDPYRLEHMDIYSNVLYVMDNKAKLSVLANECCNTDKYRPETCCIIDINHRDYRAWYGLGQTYELLKLPIPYDGRMWCATANCYENLERDVEAIKCYKRALLGSENETLVLGKLAKLYEKLGKRDAAAHYYRLSLELKKMENNINPEIGEAILYLANYESERNNLKEAEAYANDAMQYTGTVCPYQGGCESLASGSQIANAQQFR</sequence>
<keyword evidence="9" id="KW-1185">Reference proteome</keyword>
<keyword evidence="4" id="KW-0833">Ubl conjugation pathway</keyword>
<name>A0A433QNA0_9FUNG</name>
<keyword evidence="2" id="KW-0677">Repeat</keyword>
<dbReference type="Proteomes" id="UP000274822">
    <property type="component" value="Unassembled WGS sequence"/>
</dbReference>
<dbReference type="Pfam" id="PF13181">
    <property type="entry name" value="TPR_8"/>
    <property type="match status" value="1"/>
</dbReference>
<keyword evidence="6" id="KW-0131">Cell cycle</keyword>
<dbReference type="Pfam" id="PF04049">
    <property type="entry name" value="ANAPC8"/>
    <property type="match status" value="1"/>
</dbReference>
<dbReference type="GO" id="GO:0045842">
    <property type="term" value="P:positive regulation of mitotic metaphase/anaphase transition"/>
    <property type="evidence" value="ECO:0007669"/>
    <property type="project" value="TreeGrafter"/>
</dbReference>
<keyword evidence="3" id="KW-0498">Mitosis</keyword>
<evidence type="ECO:0000313" key="8">
    <source>
        <dbReference type="EMBL" id="RUS31263.1"/>
    </source>
</evidence>
<gene>
    <name evidence="8" type="ORF">BC938DRAFT_478163</name>
</gene>
<dbReference type="InterPro" id="IPR011990">
    <property type="entry name" value="TPR-like_helical_dom_sf"/>
</dbReference>
<evidence type="ECO:0000256" key="2">
    <source>
        <dbReference type="ARBA" id="ARBA00022737"/>
    </source>
</evidence>
<dbReference type="InterPro" id="IPR019734">
    <property type="entry name" value="TPR_rpt"/>
</dbReference>
<dbReference type="GO" id="GO:0051301">
    <property type="term" value="P:cell division"/>
    <property type="evidence" value="ECO:0007669"/>
    <property type="project" value="UniProtKB-KW"/>
</dbReference>
<evidence type="ECO:0000256" key="5">
    <source>
        <dbReference type="ARBA" id="ARBA00022803"/>
    </source>
</evidence>
<protein>
    <submittedName>
        <fullName evidence="8">Putative cell division cycle</fullName>
    </submittedName>
</protein>
<dbReference type="AlphaFoldDB" id="A0A433QNA0"/>
<accession>A0A433QNA0</accession>
<comment type="caution">
    <text evidence="8">The sequence shown here is derived from an EMBL/GenBank/DDBJ whole genome shotgun (WGS) entry which is preliminary data.</text>
</comment>
<organism evidence="8 9">
    <name type="scientific">Jimgerdemannia flammicorona</name>
    <dbReference type="NCBI Taxonomy" id="994334"/>
    <lineage>
        <taxon>Eukaryota</taxon>
        <taxon>Fungi</taxon>
        <taxon>Fungi incertae sedis</taxon>
        <taxon>Mucoromycota</taxon>
        <taxon>Mucoromycotina</taxon>
        <taxon>Endogonomycetes</taxon>
        <taxon>Endogonales</taxon>
        <taxon>Endogonaceae</taxon>
        <taxon>Jimgerdemannia</taxon>
    </lineage>
</organism>
<dbReference type="PANTHER" id="PTHR12558">
    <property type="entry name" value="CELL DIVISION CYCLE 16,23,27"/>
    <property type="match status" value="1"/>
</dbReference>
<reference evidence="8 9" key="1">
    <citation type="journal article" date="2018" name="New Phytol.">
        <title>Phylogenomics of Endogonaceae and evolution of mycorrhizas within Mucoromycota.</title>
        <authorList>
            <person name="Chang Y."/>
            <person name="Desiro A."/>
            <person name="Na H."/>
            <person name="Sandor L."/>
            <person name="Lipzen A."/>
            <person name="Clum A."/>
            <person name="Barry K."/>
            <person name="Grigoriev I.V."/>
            <person name="Martin F.M."/>
            <person name="Stajich J.E."/>
            <person name="Smith M.E."/>
            <person name="Bonito G."/>
            <person name="Spatafora J.W."/>
        </authorList>
    </citation>
    <scope>NUCLEOTIDE SEQUENCE [LARGE SCALE GENOMIC DNA]</scope>
    <source>
        <strain evidence="8 9">AD002</strain>
    </source>
</reference>
<evidence type="ECO:0000259" key="7">
    <source>
        <dbReference type="Pfam" id="PF04049"/>
    </source>
</evidence>
<keyword evidence="5" id="KW-0802">TPR repeat</keyword>
<evidence type="ECO:0000256" key="4">
    <source>
        <dbReference type="ARBA" id="ARBA00022786"/>
    </source>
</evidence>